<dbReference type="Gene3D" id="3.40.190.10">
    <property type="entry name" value="Periplasmic binding protein-like II"/>
    <property type="match status" value="2"/>
</dbReference>
<dbReference type="Pfam" id="PF13531">
    <property type="entry name" value="SBP_bac_11"/>
    <property type="match status" value="1"/>
</dbReference>
<dbReference type="PANTHER" id="PTHR30632">
    <property type="entry name" value="MOLYBDATE-BINDING PERIPLASMIC PROTEIN"/>
    <property type="match status" value="1"/>
</dbReference>
<dbReference type="InterPro" id="IPR005950">
    <property type="entry name" value="ModA"/>
</dbReference>
<feature type="binding site" evidence="4">
    <location>
        <position position="62"/>
    </location>
    <ligand>
        <name>molybdate</name>
        <dbReference type="ChEBI" id="CHEBI:36264"/>
    </ligand>
</feature>
<evidence type="ECO:0000256" key="2">
    <source>
        <dbReference type="ARBA" id="ARBA00022723"/>
    </source>
</evidence>
<proteinExistence type="inferred from homology"/>
<keyword evidence="2 4" id="KW-0479">Metal-binding</keyword>
<dbReference type="GO" id="GO:0015689">
    <property type="term" value="P:molybdate ion transport"/>
    <property type="evidence" value="ECO:0007669"/>
    <property type="project" value="InterPro"/>
</dbReference>
<evidence type="ECO:0000313" key="7">
    <source>
        <dbReference type="Proteomes" id="UP000076964"/>
    </source>
</evidence>
<evidence type="ECO:0000256" key="1">
    <source>
        <dbReference type="ARBA" id="ARBA00009175"/>
    </source>
</evidence>
<dbReference type="InterPro" id="IPR050682">
    <property type="entry name" value="ModA/WtpA"/>
</dbReference>
<feature type="chain" id="PRO_5008060135" description="Molybdate ABC transporter substrate-binding protein" evidence="5">
    <location>
        <begin position="25"/>
        <end position="245"/>
    </location>
</feature>
<dbReference type="GO" id="GO:0030973">
    <property type="term" value="F:molybdate ion binding"/>
    <property type="evidence" value="ECO:0007669"/>
    <property type="project" value="InterPro"/>
</dbReference>
<feature type="binding site" evidence="4">
    <location>
        <position position="167"/>
    </location>
    <ligand>
        <name>molybdate</name>
        <dbReference type="ChEBI" id="CHEBI:36264"/>
    </ligand>
</feature>
<dbReference type="Proteomes" id="UP000076964">
    <property type="component" value="Unassembled WGS sequence"/>
</dbReference>
<dbReference type="CDD" id="cd13539">
    <property type="entry name" value="PBP2_AvModA"/>
    <property type="match status" value="1"/>
</dbReference>
<comment type="caution">
    <text evidence="6">The sequence shown here is derived from an EMBL/GenBank/DDBJ whole genome shotgun (WGS) entry which is preliminary data.</text>
</comment>
<dbReference type="GO" id="GO:0046872">
    <property type="term" value="F:metal ion binding"/>
    <property type="evidence" value="ECO:0007669"/>
    <property type="project" value="UniProtKB-KW"/>
</dbReference>
<dbReference type="InterPro" id="IPR044084">
    <property type="entry name" value="AvModA-like_subst-bd"/>
</dbReference>
<dbReference type="STRING" id="1795632.TH606_10415"/>
<evidence type="ECO:0000256" key="5">
    <source>
        <dbReference type="SAM" id="SignalP"/>
    </source>
</evidence>
<dbReference type="PIRSF" id="PIRSF004846">
    <property type="entry name" value="ModA"/>
    <property type="match status" value="1"/>
</dbReference>
<accession>A0A177E4S9</accession>
<sequence>MLKKKFQTLFVLFWLLIFFSKSLAADSLQIAAAANLLYPFQELAKEFEKESSVKTKIIFGSSGKLLALLEQGAPFDVFFSADAKRPEHLYQKGLCFKPVTYALGVLVFWTEDKKLCKMGWPEALKHVSHLAIANPKLAPYGEAAILALKRIEFLPSKNSVLLKAPTVSQAFQWAESGNAEASLIALSLALSPRGQKGCFLEIPEAPLIKQKACVLKGGHTRLAEKFLNFTLSHKGKNILAKYGYK</sequence>
<dbReference type="NCBIfam" id="TIGR01256">
    <property type="entry name" value="modA"/>
    <property type="match status" value="1"/>
</dbReference>
<dbReference type="OrthoDB" id="9785015at2"/>
<evidence type="ECO:0000256" key="4">
    <source>
        <dbReference type="PIRSR" id="PIRSR004846-1"/>
    </source>
</evidence>
<dbReference type="PANTHER" id="PTHR30632:SF14">
    <property type="entry name" value="TUNGSTATE_MOLYBDATE_CHROMATE-BINDING PROTEIN MODA"/>
    <property type="match status" value="1"/>
</dbReference>
<dbReference type="RefSeq" id="WP_068543769.1">
    <property type="nucleotide sequence ID" value="NZ_LSFI01000064.1"/>
</dbReference>
<dbReference type="EMBL" id="LSFI01000064">
    <property type="protein sequence ID" value="OAG26798.1"/>
    <property type="molecule type" value="Genomic_DNA"/>
</dbReference>
<reference evidence="6 7" key="1">
    <citation type="submission" date="2016-02" db="EMBL/GenBank/DDBJ databases">
        <title>Draft genome sequence of Thermodesulfatator sp. S606.</title>
        <authorList>
            <person name="Lai Q."/>
            <person name="Cao J."/>
            <person name="Dupont S."/>
            <person name="Shao Z."/>
            <person name="Jebbar M."/>
            <person name="Alain K."/>
        </authorList>
    </citation>
    <scope>NUCLEOTIDE SEQUENCE [LARGE SCALE GENOMIC DNA]</scope>
    <source>
        <strain evidence="6 7">S606</strain>
    </source>
</reference>
<name>A0A177E4S9_9BACT</name>
<gene>
    <name evidence="6" type="ORF">TH606_10415</name>
</gene>
<comment type="similarity">
    <text evidence="1">Belongs to the bacterial solute-binding protein ModA family.</text>
</comment>
<evidence type="ECO:0000256" key="3">
    <source>
        <dbReference type="ARBA" id="ARBA00022729"/>
    </source>
</evidence>
<keyword evidence="3 5" id="KW-0732">Signal</keyword>
<dbReference type="AlphaFoldDB" id="A0A177E4S9"/>
<organism evidence="6 7">
    <name type="scientific">Thermodesulfatator autotrophicus</name>
    <dbReference type="NCBI Taxonomy" id="1795632"/>
    <lineage>
        <taxon>Bacteria</taxon>
        <taxon>Pseudomonadati</taxon>
        <taxon>Thermodesulfobacteriota</taxon>
        <taxon>Thermodesulfobacteria</taxon>
        <taxon>Thermodesulfobacteriales</taxon>
        <taxon>Thermodesulfatatoraceae</taxon>
        <taxon>Thermodesulfatator</taxon>
    </lineage>
</organism>
<dbReference type="SUPFAM" id="SSF53850">
    <property type="entry name" value="Periplasmic binding protein-like II"/>
    <property type="match status" value="1"/>
</dbReference>
<evidence type="ECO:0008006" key="8">
    <source>
        <dbReference type="Google" id="ProtNLM"/>
    </source>
</evidence>
<keyword evidence="4" id="KW-0500">Molybdenum</keyword>
<feature type="signal peptide" evidence="5">
    <location>
        <begin position="1"/>
        <end position="24"/>
    </location>
</feature>
<evidence type="ECO:0000313" key="6">
    <source>
        <dbReference type="EMBL" id="OAG26798.1"/>
    </source>
</evidence>
<protein>
    <recommendedName>
        <fullName evidence="8">Molybdate ABC transporter substrate-binding protein</fullName>
    </recommendedName>
</protein>
<keyword evidence="7" id="KW-1185">Reference proteome</keyword>